<dbReference type="InterPro" id="IPR035973">
    <property type="entry name" value="Cyt_c_oxidase_su3-like_sf"/>
</dbReference>
<organism evidence="1 2">
    <name type="scientific">Hibiscus trionum</name>
    <name type="common">Flower of an hour</name>
    <dbReference type="NCBI Taxonomy" id="183268"/>
    <lineage>
        <taxon>Eukaryota</taxon>
        <taxon>Viridiplantae</taxon>
        <taxon>Streptophyta</taxon>
        <taxon>Embryophyta</taxon>
        <taxon>Tracheophyta</taxon>
        <taxon>Spermatophyta</taxon>
        <taxon>Magnoliopsida</taxon>
        <taxon>eudicotyledons</taxon>
        <taxon>Gunneridae</taxon>
        <taxon>Pentapetalae</taxon>
        <taxon>rosids</taxon>
        <taxon>malvids</taxon>
        <taxon>Malvales</taxon>
        <taxon>Malvaceae</taxon>
        <taxon>Malvoideae</taxon>
        <taxon>Hibiscus</taxon>
    </lineage>
</organism>
<dbReference type="Proteomes" id="UP001165190">
    <property type="component" value="Unassembled WGS sequence"/>
</dbReference>
<gene>
    <name evidence="1" type="ORF">HRI_004611900</name>
</gene>
<protein>
    <recommendedName>
        <fullName evidence="3">Cytochrome c oxidase subunit 3</fullName>
    </recommendedName>
</protein>
<dbReference type="EMBL" id="BSYR01000055">
    <property type="protein sequence ID" value="GMJ09427.1"/>
    <property type="molecule type" value="Genomic_DNA"/>
</dbReference>
<sequence length="147" mass="16266">MGVKGGLHTTEAKWFMIESQRHSYHLVDPSPWPISGSLGALATKRRGPLFILSTKIVYSGWSVFIRELIPIDIDLKGDSPEPGKMDLAVESSDSARAQCVVHGSRFLFVFSGRGNYNLLCTQTSLSDGILIFLAQQKNVFKNIVLKL</sequence>
<name>A0A9W7J762_HIBTR</name>
<dbReference type="SUPFAM" id="SSF81452">
    <property type="entry name" value="Cytochrome c oxidase subunit III-like"/>
    <property type="match status" value="1"/>
</dbReference>
<keyword evidence="2" id="KW-1185">Reference proteome</keyword>
<comment type="caution">
    <text evidence="1">The sequence shown here is derived from an EMBL/GenBank/DDBJ whole genome shotgun (WGS) entry which is preliminary data.</text>
</comment>
<evidence type="ECO:0000313" key="1">
    <source>
        <dbReference type="EMBL" id="GMJ09427.1"/>
    </source>
</evidence>
<proteinExistence type="predicted"/>
<reference evidence="1" key="1">
    <citation type="submission" date="2023-05" db="EMBL/GenBank/DDBJ databases">
        <title>Genome and transcriptome analyses reveal genes involved in the formation of fine ridges on petal epidermal cells in Hibiscus trionum.</title>
        <authorList>
            <person name="Koshimizu S."/>
            <person name="Masuda S."/>
            <person name="Ishii T."/>
            <person name="Shirasu K."/>
            <person name="Hoshino A."/>
            <person name="Arita M."/>
        </authorList>
    </citation>
    <scope>NUCLEOTIDE SEQUENCE</scope>
    <source>
        <strain evidence="1">Hamamatsu line</strain>
    </source>
</reference>
<dbReference type="Gene3D" id="1.10.287.70">
    <property type="match status" value="1"/>
</dbReference>
<dbReference type="AlphaFoldDB" id="A0A9W7J762"/>
<evidence type="ECO:0000313" key="2">
    <source>
        <dbReference type="Proteomes" id="UP001165190"/>
    </source>
</evidence>
<dbReference type="OrthoDB" id="564124at2759"/>
<evidence type="ECO:0008006" key="3">
    <source>
        <dbReference type="Google" id="ProtNLM"/>
    </source>
</evidence>
<dbReference type="GO" id="GO:0009055">
    <property type="term" value="F:electron transfer activity"/>
    <property type="evidence" value="ECO:0007669"/>
    <property type="project" value="InterPro"/>
</dbReference>
<dbReference type="GO" id="GO:0016020">
    <property type="term" value="C:membrane"/>
    <property type="evidence" value="ECO:0007669"/>
    <property type="project" value="InterPro"/>
</dbReference>
<accession>A0A9W7J762</accession>